<name>A0ABS8BR45_9RHOB</name>
<dbReference type="RefSeq" id="WP_226747179.1">
    <property type="nucleotide sequence ID" value="NZ_JAJATZ010000001.1"/>
</dbReference>
<organism evidence="3 4">
    <name type="scientific">Loktanella gaetbuli</name>
    <dbReference type="NCBI Taxonomy" id="2881335"/>
    <lineage>
        <taxon>Bacteria</taxon>
        <taxon>Pseudomonadati</taxon>
        <taxon>Pseudomonadota</taxon>
        <taxon>Alphaproteobacteria</taxon>
        <taxon>Rhodobacterales</taxon>
        <taxon>Roseobacteraceae</taxon>
        <taxon>Loktanella</taxon>
    </lineage>
</organism>
<keyword evidence="1" id="KW-0479">Metal-binding</keyword>
<dbReference type="Pfam" id="PF01557">
    <property type="entry name" value="FAA_hydrolase"/>
    <property type="match status" value="1"/>
</dbReference>
<accession>A0ABS8BR45</accession>
<dbReference type="PANTHER" id="PTHR11820:SF90">
    <property type="entry name" value="FLUTATHIONE S-TRANSFERASE"/>
    <property type="match status" value="1"/>
</dbReference>
<protein>
    <submittedName>
        <fullName evidence="3">Fumarylacetoacetate hydrolase family protein</fullName>
    </submittedName>
</protein>
<dbReference type="PANTHER" id="PTHR11820">
    <property type="entry name" value="ACYLPYRUVASE"/>
    <property type="match status" value="1"/>
</dbReference>
<dbReference type="GO" id="GO:0016787">
    <property type="term" value="F:hydrolase activity"/>
    <property type="evidence" value="ECO:0007669"/>
    <property type="project" value="UniProtKB-KW"/>
</dbReference>
<dbReference type="EMBL" id="JAJATZ010000001">
    <property type="protein sequence ID" value="MCB5198208.1"/>
    <property type="molecule type" value="Genomic_DNA"/>
</dbReference>
<sequence>MSNYSIEPPRQPALAVVGSDLRYPVARIFCIGRNYADHVAEMGGDVTRSAPIYFTKSAHHLLTDDADMPYPPGTQDLHHEVELVVAIGAPATGIDRTAADSVIWGYGVGLDMTRRDLQGTAKKAGQPWDTGKDFAGSAIIGALTPASGFHLTEQKIHLSVNGDTRQESPLAAMIWSVPEIIANLSTLYTLMPGDIIMTGTPAGVAAVNKGDTLVGQVDRLAPVRTRIV</sequence>
<keyword evidence="4" id="KW-1185">Reference proteome</keyword>
<dbReference type="SUPFAM" id="SSF56529">
    <property type="entry name" value="FAH"/>
    <property type="match status" value="1"/>
</dbReference>
<gene>
    <name evidence="3" type="ORF">LGQ03_03040</name>
</gene>
<evidence type="ECO:0000259" key="2">
    <source>
        <dbReference type="Pfam" id="PF01557"/>
    </source>
</evidence>
<evidence type="ECO:0000256" key="1">
    <source>
        <dbReference type="ARBA" id="ARBA00022723"/>
    </source>
</evidence>
<reference evidence="3" key="1">
    <citation type="submission" date="2021-10" db="EMBL/GenBank/DDBJ databases">
        <title>Loktanella gaetbuli sp. nov., isolated from a tidal flat.</title>
        <authorList>
            <person name="Park S."/>
            <person name="Yoon J.-H."/>
        </authorList>
    </citation>
    <scope>NUCLEOTIDE SEQUENCE</scope>
    <source>
        <strain evidence="3">TSTF-M6</strain>
    </source>
</reference>
<feature type="domain" description="Fumarylacetoacetase-like C-terminal" evidence="2">
    <location>
        <begin position="28"/>
        <end position="228"/>
    </location>
</feature>
<dbReference type="Proteomes" id="UP001138961">
    <property type="component" value="Unassembled WGS sequence"/>
</dbReference>
<dbReference type="InterPro" id="IPR036663">
    <property type="entry name" value="Fumarylacetoacetase_C_sf"/>
</dbReference>
<dbReference type="InterPro" id="IPR011234">
    <property type="entry name" value="Fumarylacetoacetase-like_C"/>
</dbReference>
<proteinExistence type="predicted"/>
<evidence type="ECO:0000313" key="4">
    <source>
        <dbReference type="Proteomes" id="UP001138961"/>
    </source>
</evidence>
<evidence type="ECO:0000313" key="3">
    <source>
        <dbReference type="EMBL" id="MCB5198208.1"/>
    </source>
</evidence>
<comment type="caution">
    <text evidence="3">The sequence shown here is derived from an EMBL/GenBank/DDBJ whole genome shotgun (WGS) entry which is preliminary data.</text>
</comment>
<keyword evidence="3" id="KW-0378">Hydrolase</keyword>
<dbReference type="Gene3D" id="3.90.850.10">
    <property type="entry name" value="Fumarylacetoacetase-like, C-terminal domain"/>
    <property type="match status" value="1"/>
</dbReference>